<comment type="caution">
    <text evidence="2">The sequence shown here is derived from an EMBL/GenBank/DDBJ whole genome shotgun (WGS) entry which is preliminary data.</text>
</comment>
<keyword evidence="3" id="KW-1185">Reference proteome</keyword>
<evidence type="ECO:0000259" key="1">
    <source>
        <dbReference type="Pfam" id="PF05703"/>
    </source>
</evidence>
<accession>A0A6A3CB41</accession>
<evidence type="ECO:0000313" key="2">
    <source>
        <dbReference type="EMBL" id="KAE8726430.1"/>
    </source>
</evidence>
<organism evidence="2 3">
    <name type="scientific">Hibiscus syriacus</name>
    <name type="common">Rose of Sharon</name>
    <dbReference type="NCBI Taxonomy" id="106335"/>
    <lineage>
        <taxon>Eukaryota</taxon>
        <taxon>Viridiplantae</taxon>
        <taxon>Streptophyta</taxon>
        <taxon>Embryophyta</taxon>
        <taxon>Tracheophyta</taxon>
        <taxon>Spermatophyta</taxon>
        <taxon>Magnoliopsida</taxon>
        <taxon>eudicotyledons</taxon>
        <taxon>Gunneridae</taxon>
        <taxon>Pentapetalae</taxon>
        <taxon>rosids</taxon>
        <taxon>malvids</taxon>
        <taxon>Malvales</taxon>
        <taxon>Malvaceae</taxon>
        <taxon>Malvoideae</taxon>
        <taxon>Hibiscus</taxon>
    </lineage>
</organism>
<dbReference type="PANTHER" id="PTHR31351">
    <property type="entry name" value="EXPRESSED PROTEIN"/>
    <property type="match status" value="1"/>
</dbReference>
<dbReference type="EMBL" id="VEPZ02000368">
    <property type="protein sequence ID" value="KAE8726430.1"/>
    <property type="molecule type" value="Genomic_DNA"/>
</dbReference>
<evidence type="ECO:0000313" key="3">
    <source>
        <dbReference type="Proteomes" id="UP000436088"/>
    </source>
</evidence>
<dbReference type="InterPro" id="IPR008546">
    <property type="entry name" value="VAN3-bd-like_auxin_canal"/>
</dbReference>
<dbReference type="PANTHER" id="PTHR31351:SF25">
    <property type="entry name" value="AUXIN CANALIZATION PROTEIN (DUF828)"/>
    <property type="match status" value="1"/>
</dbReference>
<gene>
    <name evidence="2" type="ORF">F3Y22_tig00006988pilonHSYRG00006</name>
</gene>
<dbReference type="Proteomes" id="UP000436088">
    <property type="component" value="Unassembled WGS sequence"/>
</dbReference>
<name>A0A6A3CB41_HIBSY</name>
<feature type="domain" description="VAN3-binding protein-like auxin canalisation" evidence="1">
    <location>
        <begin position="108"/>
        <end position="175"/>
    </location>
</feature>
<dbReference type="InterPro" id="IPR040269">
    <property type="entry name" value="VAB"/>
</dbReference>
<protein>
    <recommendedName>
        <fullName evidence="1">VAN3-binding protein-like auxin canalisation domain-containing protein</fullName>
    </recommendedName>
</protein>
<proteinExistence type="predicted"/>
<sequence length="177" mass="18871">MYSNSIPSPSEACPETMNFLSHTWCDFAVQALQPERMEKSTKVDATDLKSSLPSWKSIDVKVPCGSPTILTGTRREINVYDLSSMCSDAVEDSPLQGHFDQEMQHWSAIAAENSKRNDCNMTKEAAITSAAALVAAQYAKVAEAMGAKKEQLGSVIGSATSGTGASEILTLTASANC</sequence>
<dbReference type="AlphaFoldDB" id="A0A6A3CB41"/>
<dbReference type="Pfam" id="PF05703">
    <property type="entry name" value="Auxin_canalis"/>
    <property type="match status" value="1"/>
</dbReference>
<reference evidence="2" key="1">
    <citation type="submission" date="2019-09" db="EMBL/GenBank/DDBJ databases">
        <title>Draft genome information of white flower Hibiscus syriacus.</title>
        <authorList>
            <person name="Kim Y.-M."/>
        </authorList>
    </citation>
    <scope>NUCLEOTIDE SEQUENCE [LARGE SCALE GENOMIC DNA]</scope>
    <source>
        <strain evidence="2">YM2019G1</strain>
    </source>
</reference>